<evidence type="ECO:0000256" key="6">
    <source>
        <dbReference type="ARBA" id="ARBA00022691"/>
    </source>
</evidence>
<keyword evidence="6" id="KW-0949">S-adenosyl-L-methionine</keyword>
<keyword evidence="3 13" id="KW-0489">Methyltransferase</keyword>
<organism evidence="15 16">
    <name type="scientific">Lachancea fermentati</name>
    <name type="common">Zygosaccharomyces fermentati</name>
    <dbReference type="NCBI Taxonomy" id="4955"/>
    <lineage>
        <taxon>Eukaryota</taxon>
        <taxon>Fungi</taxon>
        <taxon>Dikarya</taxon>
        <taxon>Ascomycota</taxon>
        <taxon>Saccharomycotina</taxon>
        <taxon>Saccharomycetes</taxon>
        <taxon>Saccharomycetales</taxon>
        <taxon>Saccharomycetaceae</taxon>
        <taxon>Lachancea</taxon>
    </lineage>
</organism>
<feature type="binding site" evidence="13">
    <location>
        <position position="306"/>
    </location>
    <ligand>
        <name>Zn(2+)</name>
        <dbReference type="ChEBI" id="CHEBI:29105"/>
    </ligand>
</feature>
<evidence type="ECO:0000313" key="16">
    <source>
        <dbReference type="Proteomes" id="UP000190831"/>
    </source>
</evidence>
<evidence type="ECO:0000313" key="15">
    <source>
        <dbReference type="EMBL" id="SCW03293.1"/>
    </source>
</evidence>
<dbReference type="GO" id="GO:0005737">
    <property type="term" value="C:cytoplasm"/>
    <property type="evidence" value="ECO:0007669"/>
    <property type="project" value="UniProtKB-SubCell"/>
</dbReference>
<dbReference type="GO" id="GO:0009086">
    <property type="term" value="P:methionine biosynthetic process"/>
    <property type="evidence" value="ECO:0007669"/>
    <property type="project" value="UniProtKB-KW"/>
</dbReference>
<keyword evidence="4" id="KW-0028">Amino-acid biosynthesis</keyword>
<sequence>MTRQPINQYFKDHPNEILVLDGGQGTELENRGIKVANPVWSTIPFISDSFWSDQSSNDRKIVKEMFADFLAAGARILMTITYQTSFKSVSENTPIKTLEEYNSLLDRIVSFSRDCIGEDKYLVGCIGAWGAHVCSEFTGNYGDHPEDIDFLEYFRPQLENFNNNDKLDIIGFETIPNVHELRAILSWDETIISKPFYIGLSVHEHGVLRDGTTMAQVAHIIRSLGDKLNPNLLLLGINCVSFNHSPEILRSLHRELPEMPLIVYPNSGEIYDTVKKVWLKNSSQTSTWDDVVRVYAKNGARIIGGCCRTSPDDIKQIAQAVAKINKP</sequence>
<dbReference type="EMBL" id="LT598486">
    <property type="protein sequence ID" value="SCW03293.1"/>
    <property type="molecule type" value="Genomic_DNA"/>
</dbReference>
<evidence type="ECO:0000256" key="5">
    <source>
        <dbReference type="ARBA" id="ARBA00022679"/>
    </source>
</evidence>
<keyword evidence="5 13" id="KW-0808">Transferase</keyword>
<comment type="subcellular location">
    <subcellularLocation>
        <location evidence="1">Cytoplasm</location>
    </subcellularLocation>
</comment>
<keyword evidence="2" id="KW-0963">Cytoplasm</keyword>
<evidence type="ECO:0000256" key="3">
    <source>
        <dbReference type="ARBA" id="ARBA00022603"/>
    </source>
</evidence>
<dbReference type="Gene3D" id="3.20.20.330">
    <property type="entry name" value="Homocysteine-binding-like domain"/>
    <property type="match status" value="1"/>
</dbReference>
<dbReference type="OMA" id="TECYEAQ"/>
<evidence type="ECO:0000256" key="13">
    <source>
        <dbReference type="PROSITE-ProRule" id="PRU00333"/>
    </source>
</evidence>
<evidence type="ECO:0000256" key="8">
    <source>
        <dbReference type="ARBA" id="ARBA00022833"/>
    </source>
</evidence>
<evidence type="ECO:0000256" key="9">
    <source>
        <dbReference type="ARBA" id="ARBA00023167"/>
    </source>
</evidence>
<feature type="binding site" evidence="13">
    <location>
        <position position="307"/>
    </location>
    <ligand>
        <name>Zn(2+)</name>
        <dbReference type="ChEBI" id="CHEBI:29105"/>
    </ligand>
</feature>
<evidence type="ECO:0000256" key="1">
    <source>
        <dbReference type="ARBA" id="ARBA00004496"/>
    </source>
</evidence>
<keyword evidence="8 13" id="KW-0862">Zinc</keyword>
<accession>A0A1G4MHH4</accession>
<reference evidence="15 16" key="1">
    <citation type="submission" date="2016-03" db="EMBL/GenBank/DDBJ databases">
        <authorList>
            <person name="Devillers H."/>
        </authorList>
    </citation>
    <scope>NUCLEOTIDE SEQUENCE [LARGE SCALE GENOMIC DNA]</scope>
    <source>
        <strain evidence="15">CBS 6772</strain>
    </source>
</reference>
<dbReference type="SUPFAM" id="SSF82282">
    <property type="entry name" value="Homocysteine S-methyltransferase"/>
    <property type="match status" value="1"/>
</dbReference>
<feature type="domain" description="Hcy-binding" evidence="14">
    <location>
        <begin position="6"/>
        <end position="321"/>
    </location>
</feature>
<dbReference type="Pfam" id="PF02574">
    <property type="entry name" value="S-methyl_trans"/>
    <property type="match status" value="1"/>
</dbReference>
<dbReference type="PANTHER" id="PTHR11103">
    <property type="entry name" value="SLR1189 PROTEIN"/>
    <property type="match status" value="1"/>
</dbReference>
<dbReference type="FunFam" id="3.20.20.330:FF:000005">
    <property type="entry name" value="AdoMet-homocysteine methyltransferase"/>
    <property type="match status" value="1"/>
</dbReference>
<feature type="binding site" evidence="13">
    <location>
        <position position="239"/>
    </location>
    <ligand>
        <name>Zn(2+)</name>
        <dbReference type="ChEBI" id="CHEBI:29105"/>
    </ligand>
</feature>
<dbReference type="InterPro" id="IPR003726">
    <property type="entry name" value="HCY_dom"/>
</dbReference>
<evidence type="ECO:0000256" key="2">
    <source>
        <dbReference type="ARBA" id="ARBA00022490"/>
    </source>
</evidence>
<evidence type="ECO:0000256" key="4">
    <source>
        <dbReference type="ARBA" id="ARBA00022605"/>
    </source>
</evidence>
<evidence type="ECO:0000256" key="12">
    <source>
        <dbReference type="ARBA" id="ARBA00053380"/>
    </source>
</evidence>
<evidence type="ECO:0000256" key="7">
    <source>
        <dbReference type="ARBA" id="ARBA00022723"/>
    </source>
</evidence>
<proteinExistence type="predicted"/>
<dbReference type="InterPro" id="IPR036589">
    <property type="entry name" value="HCY_dom_sf"/>
</dbReference>
<protein>
    <recommendedName>
        <fullName evidence="10">homocysteine S-methyltransferase</fullName>
        <ecNumber evidence="10">2.1.1.10</ecNumber>
    </recommendedName>
</protein>
<evidence type="ECO:0000256" key="10">
    <source>
        <dbReference type="ARBA" id="ARBA00039035"/>
    </source>
</evidence>
<dbReference type="OrthoDB" id="261426at2759"/>
<dbReference type="PANTHER" id="PTHR11103:SF10">
    <property type="entry name" value="HOMOCYSTEINE S-METHYLTRANSFERASE 1-RELATED"/>
    <property type="match status" value="1"/>
</dbReference>
<dbReference type="GO" id="GO:0008898">
    <property type="term" value="F:S-adenosylmethionine-homocysteine S-methyltransferase activity"/>
    <property type="evidence" value="ECO:0007669"/>
    <property type="project" value="UniProtKB-ARBA"/>
</dbReference>
<comment type="catalytic activity">
    <reaction evidence="11">
        <text>S-methyl-L-methionine + L-homocysteine = 2 L-methionine + H(+)</text>
        <dbReference type="Rhea" id="RHEA:26337"/>
        <dbReference type="ChEBI" id="CHEBI:15378"/>
        <dbReference type="ChEBI" id="CHEBI:57844"/>
        <dbReference type="ChEBI" id="CHEBI:58199"/>
        <dbReference type="ChEBI" id="CHEBI:58252"/>
        <dbReference type="EC" id="2.1.1.10"/>
    </reaction>
</comment>
<keyword evidence="16" id="KW-1185">Reference proteome</keyword>
<dbReference type="AlphaFoldDB" id="A0A1G4MHH4"/>
<dbReference type="PROSITE" id="PS50970">
    <property type="entry name" value="HCY"/>
    <property type="match status" value="1"/>
</dbReference>
<gene>
    <name evidence="15" type="ORF">LAFE_0G07250G</name>
</gene>
<dbReference type="EC" id="2.1.1.10" evidence="10"/>
<comment type="function">
    <text evidence="12">Homocysteine S-methyltransferase involved in the conversion of S-adenosylmethionine (AdoMet) to methionine to control the methionine/AdoMet ratio. Also converts S-methylmethionine (SMM) to methionine.</text>
</comment>
<comment type="cofactor">
    <cofactor evidence="13">
        <name>Zn(2+)</name>
        <dbReference type="ChEBI" id="CHEBI:29105"/>
    </cofactor>
</comment>
<dbReference type="STRING" id="4955.A0A1G4MHH4"/>
<name>A0A1G4MHH4_LACFM</name>
<keyword evidence="9" id="KW-0486">Methionine biosynthesis</keyword>
<keyword evidence="7 13" id="KW-0479">Metal-binding</keyword>
<dbReference type="Proteomes" id="UP000190831">
    <property type="component" value="Chromosome G"/>
</dbReference>
<evidence type="ECO:0000259" key="14">
    <source>
        <dbReference type="PROSITE" id="PS50970"/>
    </source>
</evidence>
<dbReference type="GO" id="GO:0046872">
    <property type="term" value="F:metal ion binding"/>
    <property type="evidence" value="ECO:0007669"/>
    <property type="project" value="UniProtKB-KW"/>
</dbReference>
<dbReference type="GO" id="GO:0032259">
    <property type="term" value="P:methylation"/>
    <property type="evidence" value="ECO:0007669"/>
    <property type="project" value="UniProtKB-KW"/>
</dbReference>
<evidence type="ECO:0000256" key="11">
    <source>
        <dbReference type="ARBA" id="ARBA00052655"/>
    </source>
</evidence>